<feature type="compositionally biased region" description="Polar residues" evidence="1">
    <location>
        <begin position="18"/>
        <end position="27"/>
    </location>
</feature>
<evidence type="ECO:0000313" key="2">
    <source>
        <dbReference type="EMBL" id="TQV90302.1"/>
    </source>
</evidence>
<feature type="region of interest" description="Disordered" evidence="1">
    <location>
        <begin position="18"/>
        <end position="41"/>
    </location>
</feature>
<dbReference type="AlphaFoldDB" id="A0A545ULG0"/>
<evidence type="ECO:0000313" key="3">
    <source>
        <dbReference type="Proteomes" id="UP000315783"/>
    </source>
</evidence>
<comment type="caution">
    <text evidence="2">The sequence shown here is derived from an EMBL/GenBank/DDBJ whole genome shotgun (WGS) entry which is preliminary data.</text>
</comment>
<evidence type="ECO:0000256" key="1">
    <source>
        <dbReference type="SAM" id="MobiDB-lite"/>
    </source>
</evidence>
<proteinExistence type="predicted"/>
<accession>A0A545ULG0</accession>
<dbReference type="Proteomes" id="UP000315783">
    <property type="component" value="Unassembled WGS sequence"/>
</dbReference>
<name>A0A545ULG0_9HYPO</name>
<feature type="region of interest" description="Disordered" evidence="1">
    <location>
        <begin position="343"/>
        <end position="364"/>
    </location>
</feature>
<sequence length="372" mass="40630">MSAVGILPASANTAAINEFTSSAGSEQKQARPHPRAQSAVGCFRPPHEPCMPSLSADDFLPRTDAFSACRQQVLQLDSKSSLDHTTTDQPLTYFRETSIVLRSNRFQSRALKDTSLQTSIKSCATNIKRMSNQPICKSKVSAETNLESQWSGERQLALNDNFRAPTSGIEPHRETDPNRTLTIKAKELRSSVYIHNAEPVRSQVHTDMTPDANGHMSSASSNSSFKHGIAEGDAKLDQDPLTPSTPELHAEMMEFADFFDSTPGTRQPHDHTSPAHTDFPGVSPGFGQHVFHSQAGYSRDMLGQADTYWPPVCPLISAAEESVGKHSWDDKFLYVIDPMQPSDLHPKPVPGGPPTGNPLPESLNGAIFLSRS</sequence>
<feature type="compositionally biased region" description="Pro residues" evidence="1">
    <location>
        <begin position="347"/>
        <end position="357"/>
    </location>
</feature>
<organism evidence="2 3">
    <name type="scientific">Cordyceps javanica</name>
    <dbReference type="NCBI Taxonomy" id="43265"/>
    <lineage>
        <taxon>Eukaryota</taxon>
        <taxon>Fungi</taxon>
        <taxon>Dikarya</taxon>
        <taxon>Ascomycota</taxon>
        <taxon>Pezizomycotina</taxon>
        <taxon>Sordariomycetes</taxon>
        <taxon>Hypocreomycetidae</taxon>
        <taxon>Hypocreales</taxon>
        <taxon>Cordycipitaceae</taxon>
        <taxon>Cordyceps</taxon>
    </lineage>
</organism>
<keyword evidence="3" id="KW-1185">Reference proteome</keyword>
<gene>
    <name evidence="2" type="ORF">IF1G_11061</name>
</gene>
<reference evidence="2 3" key="1">
    <citation type="journal article" date="2019" name="Appl. Microbiol. Biotechnol.">
        <title>Genome sequence of Isaria javanica and comparative genome analysis insights into family S53 peptidase evolution in fungal entomopathogens.</title>
        <authorList>
            <person name="Lin R."/>
            <person name="Zhang X."/>
            <person name="Xin B."/>
            <person name="Zou M."/>
            <person name="Gao Y."/>
            <person name="Qin F."/>
            <person name="Hu Q."/>
            <person name="Xie B."/>
            <person name="Cheng X."/>
        </authorList>
    </citation>
    <scope>NUCLEOTIDE SEQUENCE [LARGE SCALE GENOMIC DNA]</scope>
    <source>
        <strain evidence="2 3">IJ1G</strain>
    </source>
</reference>
<protein>
    <submittedName>
        <fullName evidence="2">Uncharacterized protein</fullName>
    </submittedName>
</protein>
<feature type="region of interest" description="Disordered" evidence="1">
    <location>
        <begin position="262"/>
        <end position="285"/>
    </location>
</feature>
<dbReference type="EMBL" id="SPUK01000029">
    <property type="protein sequence ID" value="TQV90302.1"/>
    <property type="molecule type" value="Genomic_DNA"/>
</dbReference>